<feature type="transmembrane region" description="Helical" evidence="1">
    <location>
        <begin position="371"/>
        <end position="388"/>
    </location>
</feature>
<evidence type="ECO:0000256" key="1">
    <source>
        <dbReference type="SAM" id="Phobius"/>
    </source>
</evidence>
<keyword evidence="1" id="KW-0812">Transmembrane</keyword>
<dbReference type="InterPro" id="IPR027463">
    <property type="entry name" value="AcrB_DN_DC_subdom"/>
</dbReference>
<gene>
    <name evidence="2" type="ORF">MARGE09_P2558</name>
</gene>
<dbReference type="AlphaFoldDB" id="A0AAN2BKU9"/>
<dbReference type="PANTHER" id="PTHR32063">
    <property type="match status" value="1"/>
</dbReference>
<feature type="transmembrane region" description="Helical" evidence="1">
    <location>
        <begin position="660"/>
        <end position="687"/>
    </location>
</feature>
<dbReference type="Gene3D" id="1.20.1640.10">
    <property type="entry name" value="Multidrug efflux transporter AcrB transmembrane domain"/>
    <property type="match status" value="4"/>
</dbReference>
<dbReference type="Gene3D" id="3.30.70.1430">
    <property type="entry name" value="Multidrug efflux transporter AcrB pore domain"/>
    <property type="match status" value="2"/>
</dbReference>
<reference evidence="2 3" key="1">
    <citation type="journal article" date="2022" name="IScience">
        <title>An ultrasensitive nanofiber-based assay for enzymatic hydrolysis and deep-sea microbial degradation of cellulose.</title>
        <authorList>
            <person name="Tsudome M."/>
            <person name="Tachioka M."/>
            <person name="Miyazaki M."/>
            <person name="Uchimura K."/>
            <person name="Tsuda M."/>
            <person name="Takaki Y."/>
            <person name="Deguchi S."/>
        </authorList>
    </citation>
    <scope>NUCLEOTIDE SEQUENCE [LARGE SCALE GENOMIC DNA]</scope>
    <source>
        <strain evidence="2 3">GE09</strain>
    </source>
</reference>
<dbReference type="RefSeq" id="WP_236982638.1">
    <property type="nucleotide sequence ID" value="NZ_AP023086.1"/>
</dbReference>
<sequence length="1262" mass="138466">MNKFNPLHALIGFSLRNKAVVFLLTAGLIFWGFLVAPFDWHNDHVARSPVPVDAIPDIGENQQIVFTEWAGRSPQDIEDQIGYPLTTTLLGLPAVKTVRSYSMLGVSSIYIIFKEDVEFYWARSRILEKLNSLPAGTLPEGVQPKLGPDATALGQVFWYTLEGHDNQGAITGGWDLHELRSTQDWLVRYALQGVEGVAEVSSIGGFVKEYQIDVDPNALRTYNISLAEVFDAVRASNLDVGARTIEINAVEYVIRGLGFIKSLDDLRRTVITQRNNVPITLNQIAEIEFGPALRRGALNKEGSEAVGGVVVARHGENPLNVIQRIKEKIATISPGLPSKTLADGTVSQLNIVPFYDRTILIKETLGTLERAISQQLLITFIVVILFMLHVRSALLIAGIMPLAVLSAFIGMKLFNVDANIVALSGIAIAIGSIVDMGIVLTENIQRHLQAAPANSKRIDVIYRACTEVAGAVVTATLTTIISFLPIFTMEAAEGKLFTPLAYTKTFTLFGAIVISVILIPPLAHALLKPAFKSRYSAIISRLIWAVIALVGLGIIALNITNSSALLPLWLGIIILAFALFHAVKARLSQPHQRATTILLSLLLALVMALQLAASWHPLGVARGWENAFFVVFLLGGLMAFFAVFLRFYEAILHALLRAKSAFLAVACAIVIFGFCVGLGVNVVFSFIPASLKNTPQWQALATALPGLGKEFMPSLDEGSYLFMPTTMPHASIGEAMDILQKQNIAISNIPEVDQVVGKLGRAESPLDPAPISMIETMISFKSEYKSDVNGRILRFAYENDAFIRDSQGKLIIDDEGKPYRQWRDNIKKPDDIWQAIVQAGSLPGATSAPKLQPIAARLVMLQSGMRAPMGLKVFGPDLTSIENTALQIEALLKTVPSIQPDTVFADRIVGKPYLEIEIDRNAIARYGIKIKTVQEVIEVAIGGKPVTQTVEGRERYPVRVRYQRELRDSIESIENILVAAPDGTQVPLKELSTIHYLRGPQTIKTEGTFLVGYVLFDKSTGFAEVTTVEQARDTLNRSIANGELTLPAGVSYQFTGSYENQLRAEKKLMLIIPIALLAIALILHLQFKSLFITTIIFSAIIFAWCGGFIFIWLYSQPWFLDVTLWDKNLRDIFQMGNVNLSVAVWVGFLALFGIATDDGVLMSTYLKQHFKEQKPKTINAIRAITVQAGARRARPAIITTATTLIALLPVLTSNGRGADIMIPMGMPIFGGMVLAIMTIFIVPILFCSAAEFKLKMYARVQP</sequence>
<proteinExistence type="predicted"/>
<dbReference type="Gene3D" id="3.30.2090.10">
    <property type="entry name" value="Multidrug efflux transporter AcrB TolC docking domain, DN and DC subdomains"/>
    <property type="match status" value="2"/>
</dbReference>
<feature type="transmembrane region" description="Helical" evidence="1">
    <location>
        <begin position="20"/>
        <end position="40"/>
    </location>
</feature>
<feature type="transmembrane region" description="Helical" evidence="1">
    <location>
        <begin position="460"/>
        <end position="486"/>
    </location>
</feature>
<dbReference type="PRINTS" id="PR00702">
    <property type="entry name" value="ACRIFLAVINRP"/>
</dbReference>
<dbReference type="SUPFAM" id="SSF82693">
    <property type="entry name" value="Multidrug efflux transporter AcrB pore domain, PN1, PN2, PC1 and PC2 subdomains"/>
    <property type="match status" value="2"/>
</dbReference>
<dbReference type="GO" id="GO:0042910">
    <property type="term" value="F:xenobiotic transmembrane transporter activity"/>
    <property type="evidence" value="ECO:0007669"/>
    <property type="project" value="TreeGrafter"/>
</dbReference>
<feature type="transmembrane region" description="Helical" evidence="1">
    <location>
        <begin position="1224"/>
        <end position="1246"/>
    </location>
</feature>
<dbReference type="Pfam" id="PF00873">
    <property type="entry name" value="ACR_tran"/>
    <property type="match status" value="3"/>
</dbReference>
<feature type="transmembrane region" description="Helical" evidence="1">
    <location>
        <begin position="539"/>
        <end position="559"/>
    </location>
</feature>
<evidence type="ECO:0000313" key="2">
    <source>
        <dbReference type="EMBL" id="BCD98357.1"/>
    </source>
</evidence>
<dbReference type="Gene3D" id="3.30.70.1440">
    <property type="entry name" value="Multidrug efflux transporter AcrB pore domain"/>
    <property type="match status" value="1"/>
</dbReference>
<dbReference type="Gene3D" id="3.30.70.1320">
    <property type="entry name" value="Multidrug efflux transporter AcrB pore domain like"/>
    <property type="match status" value="1"/>
</dbReference>
<feature type="transmembrane region" description="Helical" evidence="1">
    <location>
        <begin position="1068"/>
        <end position="1085"/>
    </location>
</feature>
<feature type="transmembrane region" description="Helical" evidence="1">
    <location>
        <begin position="565"/>
        <end position="583"/>
    </location>
</feature>
<accession>A0AAN2BKU9</accession>
<organism evidence="2 3">
    <name type="scientific">Marinagarivorans cellulosilyticus</name>
    <dbReference type="NCBI Taxonomy" id="2721545"/>
    <lineage>
        <taxon>Bacteria</taxon>
        <taxon>Pseudomonadati</taxon>
        <taxon>Pseudomonadota</taxon>
        <taxon>Gammaproteobacteria</taxon>
        <taxon>Cellvibrionales</taxon>
        <taxon>Cellvibrionaceae</taxon>
        <taxon>Marinagarivorans</taxon>
    </lineage>
</organism>
<dbReference type="KEGG" id="marq:MARGE09_P2558"/>
<dbReference type="SUPFAM" id="SSF82714">
    <property type="entry name" value="Multidrug efflux transporter AcrB TolC docking domain, DN and DC subdomains"/>
    <property type="match status" value="2"/>
</dbReference>
<feature type="transmembrane region" description="Helical" evidence="1">
    <location>
        <begin position="1195"/>
        <end position="1212"/>
    </location>
</feature>
<dbReference type="EMBL" id="AP023086">
    <property type="protein sequence ID" value="BCD98357.1"/>
    <property type="molecule type" value="Genomic_DNA"/>
</dbReference>
<keyword evidence="1" id="KW-1133">Transmembrane helix</keyword>
<feature type="transmembrane region" description="Helical" evidence="1">
    <location>
        <begin position="1090"/>
        <end position="1114"/>
    </location>
</feature>
<feature type="transmembrane region" description="Helical" evidence="1">
    <location>
        <begin position="420"/>
        <end position="440"/>
    </location>
</feature>
<feature type="transmembrane region" description="Helical" evidence="1">
    <location>
        <begin position="506"/>
        <end position="527"/>
    </location>
</feature>
<dbReference type="InterPro" id="IPR001036">
    <property type="entry name" value="Acrflvin-R"/>
</dbReference>
<keyword evidence="3" id="KW-1185">Reference proteome</keyword>
<protein>
    <submittedName>
        <fullName evidence="2">Cu(I)/Ag(I) efflux system membrane protein CusA/SilA</fullName>
    </submittedName>
</protein>
<name>A0AAN2BKU9_9GAMM</name>
<feature type="transmembrane region" description="Helical" evidence="1">
    <location>
        <begin position="627"/>
        <end position="648"/>
    </location>
</feature>
<dbReference type="PANTHER" id="PTHR32063:SF19">
    <property type="entry name" value="CATION EFFLUX SYSTEM PROTEIN CUSA"/>
    <property type="match status" value="1"/>
</dbReference>
<dbReference type="SUPFAM" id="SSF82866">
    <property type="entry name" value="Multidrug efflux transporter AcrB transmembrane domain"/>
    <property type="match status" value="2"/>
</dbReference>
<evidence type="ECO:0000313" key="3">
    <source>
        <dbReference type="Proteomes" id="UP001320119"/>
    </source>
</evidence>
<feature type="transmembrane region" description="Helical" evidence="1">
    <location>
        <begin position="1142"/>
        <end position="1166"/>
    </location>
</feature>
<keyword evidence="1" id="KW-0472">Membrane</keyword>
<dbReference type="Proteomes" id="UP001320119">
    <property type="component" value="Chromosome"/>
</dbReference>
<dbReference type="GO" id="GO:0005886">
    <property type="term" value="C:plasma membrane"/>
    <property type="evidence" value="ECO:0007669"/>
    <property type="project" value="TreeGrafter"/>
</dbReference>
<feature type="transmembrane region" description="Helical" evidence="1">
    <location>
        <begin position="595"/>
        <end position="615"/>
    </location>
</feature>